<evidence type="ECO:0000259" key="3">
    <source>
        <dbReference type="SMART" id="SM00210"/>
    </source>
</evidence>
<dbReference type="SMART" id="SM00210">
    <property type="entry name" value="TSPN"/>
    <property type="match status" value="1"/>
</dbReference>
<accession>A0A4E9FP95</accession>
<evidence type="ECO:0000256" key="1">
    <source>
        <dbReference type="ARBA" id="ARBA00022737"/>
    </source>
</evidence>
<gene>
    <name evidence="4" type="primary">Bm11680</name>
    <name evidence="4" type="ORF">BM_BM11680</name>
</gene>
<evidence type="ECO:0000256" key="2">
    <source>
        <dbReference type="SAM" id="SignalP"/>
    </source>
</evidence>
<dbReference type="EMBL" id="CAAKNF010000194">
    <property type="protein sequence ID" value="VIO97438.1"/>
    <property type="molecule type" value="Genomic_DNA"/>
</dbReference>
<evidence type="ECO:0000313" key="5">
    <source>
        <dbReference type="Proteomes" id="UP000006672"/>
    </source>
</evidence>
<dbReference type="Gene3D" id="2.60.120.200">
    <property type="match status" value="1"/>
</dbReference>
<feature type="chain" id="PRO_5023815569" evidence="2">
    <location>
        <begin position="27"/>
        <end position="280"/>
    </location>
</feature>
<feature type="domain" description="Thrombospondin-like N-terminal" evidence="3">
    <location>
        <begin position="39"/>
        <end position="227"/>
    </location>
</feature>
<accession>A0A8L7SN71</accession>
<evidence type="ECO:0000313" key="4">
    <source>
        <dbReference type="EMBL" id="VIO97438.1"/>
    </source>
</evidence>
<dbReference type="GeneID" id="66057628"/>
<sequence length="280" mass="32250">MHTMTKIIRLYLLFLLLYITICNVLSIDLNAPGDSESDIDLLVPVKSLLNERVELYKAKGLDGFPAVGIKRGVEIVVPYRQYLPRKFFRNFAFTAVIRPDDRQGGYLFAVVNPLDTVVDLGVLVESAGDNQTNITLLYTDSSKETDTKALASFLVPEFTKDWVKFALEIQEDNVVLYFRCIRFATRQVKRKPVQLVMDDAHKLYIASAGPILRKEFEMNKNELAEVAFLKKIKKKNKKKKNRGNKIFPYGITILTFDKSIDQILFFLFFFLCKEKISLWL</sequence>
<dbReference type="InterPro" id="IPR048287">
    <property type="entry name" value="TSPN-like_N"/>
</dbReference>
<dbReference type="Proteomes" id="UP000006672">
    <property type="component" value="Unassembled WGS sequence"/>
</dbReference>
<dbReference type="OrthoDB" id="10060752at2759"/>
<keyword evidence="1" id="KW-0677">Repeat</keyword>
<dbReference type="AlphaFoldDB" id="A0A4E9FP95"/>
<dbReference type="KEGG" id="bmy:BM_BM11680"/>
<organism evidence="4">
    <name type="scientific">Brugia malayi</name>
    <name type="common">Filarial nematode worm</name>
    <dbReference type="NCBI Taxonomy" id="6279"/>
    <lineage>
        <taxon>Eukaryota</taxon>
        <taxon>Metazoa</taxon>
        <taxon>Ecdysozoa</taxon>
        <taxon>Nematoda</taxon>
        <taxon>Chromadorea</taxon>
        <taxon>Rhabditida</taxon>
        <taxon>Spirurina</taxon>
        <taxon>Spiruromorpha</taxon>
        <taxon>Filarioidea</taxon>
        <taxon>Onchocercidae</taxon>
        <taxon>Brugia</taxon>
    </lineage>
</organism>
<reference evidence="6" key="3">
    <citation type="submission" date="2022-04" db="UniProtKB">
        <authorList>
            <consortium name="WormBaseParasite"/>
        </authorList>
    </citation>
    <scope>IDENTIFICATION</scope>
</reference>
<dbReference type="CTD" id="66057628"/>
<feature type="signal peptide" evidence="2">
    <location>
        <begin position="1"/>
        <end position="26"/>
    </location>
</feature>
<dbReference type="SUPFAM" id="SSF49899">
    <property type="entry name" value="Concanavalin A-like lectins/glucanases"/>
    <property type="match status" value="1"/>
</dbReference>
<dbReference type="WBParaSite" id="Bm11680.1">
    <property type="protein sequence ID" value="Bm11680.1"/>
    <property type="gene ID" value="WBGene00231941"/>
</dbReference>
<reference evidence="5" key="1">
    <citation type="journal article" date="2007" name="Science">
        <title>Draft genome of the filarial nematode parasite Brugia malayi.</title>
        <authorList>
            <person name="Ghedin E."/>
            <person name="Wang S."/>
            <person name="Spiro D."/>
            <person name="Caler E."/>
            <person name="Zhao Q."/>
            <person name="Crabtree J."/>
            <person name="Allen J.E."/>
            <person name="Delcher A.L."/>
            <person name="Guiliano D.B."/>
            <person name="Miranda-Saavedra D."/>
            <person name="Angiuoli S.V."/>
            <person name="Creasy T."/>
            <person name="Amedeo P."/>
            <person name="Haas B."/>
            <person name="El-Sayed N.M."/>
            <person name="Wortman J.R."/>
            <person name="Feldblyum T."/>
            <person name="Tallon L."/>
            <person name="Schatz M."/>
            <person name="Shumway M."/>
            <person name="Koo H."/>
            <person name="Salzberg S.L."/>
            <person name="Schobel S."/>
            <person name="Pertea M."/>
            <person name="Pop M."/>
            <person name="White O."/>
            <person name="Barton G.J."/>
            <person name="Carlow C.K."/>
            <person name="Crawford M.J."/>
            <person name="Daub J."/>
            <person name="Dimmic M.W."/>
            <person name="Estes C.F."/>
            <person name="Foster J.M."/>
            <person name="Ganatra M."/>
            <person name="Gregory W.F."/>
            <person name="Johnson N.M."/>
            <person name="Jin J."/>
            <person name="Komuniecki R."/>
            <person name="Korf I."/>
            <person name="Kumar S."/>
            <person name="Laney S."/>
            <person name="Li B.W."/>
            <person name="Li W."/>
            <person name="Lindblom T.H."/>
            <person name="Lustigman S."/>
            <person name="Ma D."/>
            <person name="Maina C.V."/>
            <person name="Martin D.M."/>
            <person name="McCarter J.P."/>
            <person name="McReynolds L."/>
            <person name="Mitreva M."/>
            <person name="Nutman T.B."/>
            <person name="Parkinson J."/>
            <person name="Peregrin-Alvarez J.M."/>
            <person name="Poole C."/>
            <person name="Ren Q."/>
            <person name="Saunders L."/>
            <person name="Sluder A.E."/>
            <person name="Smith K."/>
            <person name="Stanke M."/>
            <person name="Unnasch T.R."/>
            <person name="Ware J."/>
            <person name="Wei A.D."/>
            <person name="Weil G."/>
            <person name="Williams D.J."/>
            <person name="Zhang Y."/>
            <person name="Williams S.A."/>
            <person name="Fraser-Liggett C."/>
            <person name="Slatko B."/>
            <person name="Blaxter M.L."/>
            <person name="Scott A.L."/>
        </authorList>
    </citation>
    <scope>NUCLEOTIDE SEQUENCE</scope>
    <source>
        <strain evidence="5">FR3</strain>
    </source>
</reference>
<keyword evidence="5" id="KW-1185">Reference proteome</keyword>
<dbReference type="RefSeq" id="XP_042937045.1">
    <property type="nucleotide sequence ID" value="XM_043081111.1"/>
</dbReference>
<keyword evidence="2" id="KW-0732">Signal</keyword>
<name>A0A4E9FP95_BRUMA</name>
<protein>
    <submittedName>
        <fullName evidence="6">LAM_G_DOMAIN domain-containing protein</fullName>
    </submittedName>
</protein>
<reference evidence="4" key="2">
    <citation type="submission" date="2019-04" db="EMBL/GenBank/DDBJ databases">
        <authorList>
            <person name="Howe K."/>
            <person name="Paulini M."/>
            <person name="Williams G."/>
        </authorList>
    </citation>
    <scope>NUCLEOTIDE SEQUENCE [LARGE SCALE GENOMIC DNA]</scope>
    <source>
        <strain evidence="4">FR3</strain>
    </source>
</reference>
<proteinExistence type="predicted"/>
<dbReference type="InterPro" id="IPR013320">
    <property type="entry name" value="ConA-like_dom_sf"/>
</dbReference>
<evidence type="ECO:0000313" key="6">
    <source>
        <dbReference type="WBParaSite" id="Bm11680.1"/>
    </source>
</evidence>